<comment type="caution">
    <text evidence="5">The sequence shown here is derived from an EMBL/GenBank/DDBJ whole genome shotgun (WGS) entry which is preliminary data.</text>
</comment>
<dbReference type="InterPro" id="IPR027806">
    <property type="entry name" value="HARBI1_dom"/>
</dbReference>
<reference evidence="5" key="1">
    <citation type="journal article" date="2023" name="Mol. Biol. Evol.">
        <title>Third-Generation Sequencing Reveals the Adaptive Role of the Epigenome in Three Deep-Sea Polychaetes.</title>
        <authorList>
            <person name="Perez M."/>
            <person name="Aroh O."/>
            <person name="Sun Y."/>
            <person name="Lan Y."/>
            <person name="Juniper S.K."/>
            <person name="Young C.R."/>
            <person name="Angers B."/>
            <person name="Qian P.Y."/>
        </authorList>
    </citation>
    <scope>NUCLEOTIDE SEQUENCE</scope>
    <source>
        <strain evidence="5">R07B-5</strain>
    </source>
</reference>
<evidence type="ECO:0000256" key="1">
    <source>
        <dbReference type="ARBA" id="ARBA00001968"/>
    </source>
</evidence>
<accession>A0AAD9N480</accession>
<organism evidence="5 6">
    <name type="scientific">Ridgeia piscesae</name>
    <name type="common">Tubeworm</name>
    <dbReference type="NCBI Taxonomy" id="27915"/>
    <lineage>
        <taxon>Eukaryota</taxon>
        <taxon>Metazoa</taxon>
        <taxon>Spiralia</taxon>
        <taxon>Lophotrochozoa</taxon>
        <taxon>Annelida</taxon>
        <taxon>Polychaeta</taxon>
        <taxon>Sedentaria</taxon>
        <taxon>Canalipalpata</taxon>
        <taxon>Sabellida</taxon>
        <taxon>Siboglinidae</taxon>
        <taxon>Ridgeia</taxon>
    </lineage>
</organism>
<proteinExistence type="predicted"/>
<evidence type="ECO:0000259" key="3">
    <source>
        <dbReference type="Pfam" id="PF13359"/>
    </source>
</evidence>
<comment type="cofactor">
    <cofactor evidence="1">
        <name>a divalent metal cation</name>
        <dbReference type="ChEBI" id="CHEBI:60240"/>
    </cofactor>
</comment>
<evidence type="ECO:0000313" key="6">
    <source>
        <dbReference type="Proteomes" id="UP001209878"/>
    </source>
</evidence>
<dbReference type="PANTHER" id="PTHR23080:SF141">
    <property type="entry name" value="TRANSPOSASE HELIX-TURN-HELIX DOMAIN-CONTAINING PROTEIN"/>
    <property type="match status" value="1"/>
</dbReference>
<dbReference type="GO" id="GO:0046872">
    <property type="term" value="F:metal ion binding"/>
    <property type="evidence" value="ECO:0007669"/>
    <property type="project" value="UniProtKB-KW"/>
</dbReference>
<dbReference type="InterPro" id="IPR027805">
    <property type="entry name" value="Transposase_HTH_dom"/>
</dbReference>
<gene>
    <name evidence="5" type="ORF">NP493_2271g00004</name>
</gene>
<dbReference type="Pfam" id="PF13613">
    <property type="entry name" value="HTH_Tnp_4"/>
    <property type="match status" value="1"/>
</dbReference>
<protein>
    <recommendedName>
        <fullName evidence="7">DDE Tnp4 domain-containing protein</fullName>
    </recommendedName>
</protein>
<sequence>MPSKRRKLLDTATADVANILVELSQNPTENSTPACSASIDPAPTPCTVKLPSPATLGHQHTQTTKGHDSDIVAVKIKNVILNHEIAKLRQQLAECQETNEGVPGGHFGIHDVKDNDAKCKFYTGLTWDQFMCVWNYLGSAKDKVCYWNQQLKTGEKSPSKRPGVRRKLSPLNEFFLMMVRLRVGLLNTDLAYRFGISPSSVSKIVTSWIQFLYLQFGRMRNKMFASRQLLKHNMPPCFAKFKGIRVIIDCCEFFVEQSTHFRRQGNLYSSYKNHSTFKCLIGISPNGGVMFVSDAFEGSMSDNDIVKKSGFLDKLDAGDLILADRGFTIRDMLYAKQVDLNIPPFLQGRNRLTVGEEITTKQIARVHIYVERAIERIKKFRLLKRVIPLSLQPVFSQMVFVAGCLVNFQDPLVK</sequence>
<keyword evidence="2" id="KW-0479">Metal-binding</keyword>
<keyword evidence="6" id="KW-1185">Reference proteome</keyword>
<dbReference type="AlphaFoldDB" id="A0AAD9N480"/>
<evidence type="ECO:0000313" key="5">
    <source>
        <dbReference type="EMBL" id="KAK2153699.1"/>
    </source>
</evidence>
<dbReference type="PANTHER" id="PTHR23080">
    <property type="entry name" value="THAP DOMAIN PROTEIN"/>
    <property type="match status" value="1"/>
</dbReference>
<dbReference type="Pfam" id="PF13359">
    <property type="entry name" value="DDE_Tnp_4"/>
    <property type="match status" value="1"/>
</dbReference>
<dbReference type="EMBL" id="JAODUO010002269">
    <property type="protein sequence ID" value="KAK2153699.1"/>
    <property type="molecule type" value="Genomic_DNA"/>
</dbReference>
<name>A0AAD9N480_RIDPI</name>
<feature type="domain" description="Transposase Helix-turn-helix" evidence="4">
    <location>
        <begin position="166"/>
        <end position="216"/>
    </location>
</feature>
<feature type="domain" description="DDE Tnp4" evidence="3">
    <location>
        <begin position="248"/>
        <end position="407"/>
    </location>
</feature>
<evidence type="ECO:0008006" key="7">
    <source>
        <dbReference type="Google" id="ProtNLM"/>
    </source>
</evidence>
<evidence type="ECO:0000259" key="4">
    <source>
        <dbReference type="Pfam" id="PF13613"/>
    </source>
</evidence>
<dbReference type="Proteomes" id="UP001209878">
    <property type="component" value="Unassembled WGS sequence"/>
</dbReference>
<evidence type="ECO:0000256" key="2">
    <source>
        <dbReference type="ARBA" id="ARBA00022723"/>
    </source>
</evidence>